<protein>
    <submittedName>
        <fullName evidence="3">Rhs family-like protein</fullName>
    </submittedName>
</protein>
<dbReference type="Gene3D" id="2.170.16.10">
    <property type="entry name" value="Hedgehog/Intein (Hint) domain"/>
    <property type="match status" value="1"/>
</dbReference>
<keyword evidence="4" id="KW-1185">Reference proteome</keyword>
<dbReference type="NCBIfam" id="TIGR03696">
    <property type="entry name" value="Rhs_assc_core"/>
    <property type="match status" value="1"/>
</dbReference>
<dbReference type="Pfam" id="PF05593">
    <property type="entry name" value="RHS_repeat"/>
    <property type="match status" value="2"/>
</dbReference>
<dbReference type="EMBL" id="SIXH01000073">
    <property type="protein sequence ID" value="TBO59624.1"/>
    <property type="molecule type" value="Genomic_DNA"/>
</dbReference>
<dbReference type="InterPro" id="IPR036844">
    <property type="entry name" value="Hint_dom_sf"/>
</dbReference>
<gene>
    <name evidence="3" type="ORF">EYS09_11045</name>
</gene>
<feature type="region of interest" description="Disordered" evidence="1">
    <location>
        <begin position="2041"/>
        <end position="2135"/>
    </location>
</feature>
<dbReference type="PANTHER" id="PTHR32305:SF17">
    <property type="entry name" value="TRNA NUCLEASE WAPA"/>
    <property type="match status" value="1"/>
</dbReference>
<dbReference type="NCBIfam" id="TIGR01643">
    <property type="entry name" value="YD_repeat_2x"/>
    <property type="match status" value="2"/>
</dbReference>
<dbReference type="CDD" id="cd00081">
    <property type="entry name" value="Hint"/>
    <property type="match status" value="1"/>
</dbReference>
<evidence type="ECO:0000256" key="1">
    <source>
        <dbReference type="SAM" id="MobiDB-lite"/>
    </source>
</evidence>
<feature type="compositionally biased region" description="Basic and acidic residues" evidence="1">
    <location>
        <begin position="1701"/>
        <end position="1712"/>
    </location>
</feature>
<organism evidence="3 4">
    <name type="scientific">Streptomyces kasugaensis</name>
    <dbReference type="NCBI Taxonomy" id="1946"/>
    <lineage>
        <taxon>Bacteria</taxon>
        <taxon>Bacillati</taxon>
        <taxon>Actinomycetota</taxon>
        <taxon>Actinomycetes</taxon>
        <taxon>Kitasatosporales</taxon>
        <taxon>Streptomycetaceae</taxon>
        <taxon>Streptomyces</taxon>
    </lineage>
</organism>
<evidence type="ECO:0000259" key="2">
    <source>
        <dbReference type="SMART" id="SM00306"/>
    </source>
</evidence>
<dbReference type="InterPro" id="IPR006530">
    <property type="entry name" value="YD"/>
</dbReference>
<feature type="compositionally biased region" description="Polar residues" evidence="1">
    <location>
        <begin position="256"/>
        <end position="275"/>
    </location>
</feature>
<accession>A0A4Q9HWN5</accession>
<proteinExistence type="predicted"/>
<dbReference type="PANTHER" id="PTHR32305">
    <property type="match status" value="1"/>
</dbReference>
<feature type="region of interest" description="Disordered" evidence="1">
    <location>
        <begin position="45"/>
        <end position="156"/>
    </location>
</feature>
<dbReference type="InterPro" id="IPR031325">
    <property type="entry name" value="RHS_repeat"/>
</dbReference>
<dbReference type="SUPFAM" id="SSF51294">
    <property type="entry name" value="Hedgehog/intein (Hint) domain"/>
    <property type="match status" value="1"/>
</dbReference>
<feature type="compositionally biased region" description="Basic and acidic residues" evidence="1">
    <location>
        <begin position="913"/>
        <end position="924"/>
    </location>
</feature>
<feature type="region of interest" description="Disordered" evidence="1">
    <location>
        <begin position="181"/>
        <end position="281"/>
    </location>
</feature>
<feature type="region of interest" description="Disordered" evidence="1">
    <location>
        <begin position="913"/>
        <end position="940"/>
    </location>
</feature>
<feature type="region of interest" description="Disordered" evidence="1">
    <location>
        <begin position="1089"/>
        <end position="1108"/>
    </location>
</feature>
<dbReference type="InterPro" id="IPR003587">
    <property type="entry name" value="Hint_dom_N"/>
</dbReference>
<dbReference type="InterPro" id="IPR050708">
    <property type="entry name" value="T6SS_VgrG/RHS"/>
</dbReference>
<feature type="region of interest" description="Disordered" evidence="1">
    <location>
        <begin position="984"/>
        <end position="1032"/>
    </location>
</feature>
<evidence type="ECO:0000313" key="4">
    <source>
        <dbReference type="Proteomes" id="UP000292452"/>
    </source>
</evidence>
<feature type="compositionally biased region" description="Basic and acidic residues" evidence="1">
    <location>
        <begin position="993"/>
        <end position="1012"/>
    </location>
</feature>
<feature type="compositionally biased region" description="Basic and acidic residues" evidence="1">
    <location>
        <begin position="2104"/>
        <end position="2121"/>
    </location>
</feature>
<feature type="domain" description="Hint" evidence="2">
    <location>
        <begin position="2132"/>
        <end position="2240"/>
    </location>
</feature>
<feature type="compositionally biased region" description="Basic residues" evidence="1">
    <location>
        <begin position="2041"/>
        <end position="2093"/>
    </location>
</feature>
<dbReference type="SMART" id="SM00306">
    <property type="entry name" value="HintN"/>
    <property type="match status" value="1"/>
</dbReference>
<evidence type="ECO:0000313" key="3">
    <source>
        <dbReference type="EMBL" id="TBO59624.1"/>
    </source>
</evidence>
<dbReference type="Gene3D" id="2.180.10.10">
    <property type="entry name" value="RHS repeat-associated core"/>
    <property type="match status" value="1"/>
</dbReference>
<reference evidence="3 4" key="1">
    <citation type="submission" date="2019-02" db="EMBL/GenBank/DDBJ databases">
        <title>Draft Genome Sequence of Streptomyces sp. AM-2504, identified by 16S rRNA comparative analysis as a Streptomyces Kasugaensis strain.</title>
        <authorList>
            <person name="Napolioni V."/>
            <person name="Giuliodori A.M."/>
            <person name="Spurio R."/>
            <person name="Fabbretti A."/>
        </authorList>
    </citation>
    <scope>NUCLEOTIDE SEQUENCE [LARGE SCALE GENOMIC DNA]</scope>
    <source>
        <strain evidence="3 4">AM-2504</strain>
    </source>
</reference>
<feature type="compositionally biased region" description="Basic and acidic residues" evidence="1">
    <location>
        <begin position="1720"/>
        <end position="1735"/>
    </location>
</feature>
<comment type="caution">
    <text evidence="3">The sequence shown here is derived from an EMBL/GenBank/DDBJ whole genome shotgun (WGS) entry which is preliminary data.</text>
</comment>
<feature type="compositionally biased region" description="Basic and acidic residues" evidence="1">
    <location>
        <begin position="205"/>
        <end position="215"/>
    </location>
</feature>
<dbReference type="Proteomes" id="UP000292452">
    <property type="component" value="Unassembled WGS sequence"/>
</dbReference>
<dbReference type="Pfam" id="PF07591">
    <property type="entry name" value="PT-HINT"/>
    <property type="match status" value="1"/>
</dbReference>
<sequence length="2416" mass="261078">MFFTFTLRCLMSTLRNWWPQRQRWRTTVAVVFLAMLVSLIGATSPAEAKQGGPDLPGLQRERPVEGKNFTGRHKPHKNNGADRPWQTPDPKLPSGHATVDFTDPGQATPRDGKQDAQAQAGELPIYASPAQAPTKNRAKALRSPAASGTPDSELGGVKVDMLDAKAAAQLDADGPVIKLTGTVGANENDDQRDRAARTPDAPAESDTKVAGKPDDTSAGQAADGQEVNSSDGEGESTKDGATDRSQAIPPSVPRSAPNTGRATDAKQATATSQGQRAPPQKVDVALDYSAYSHLYGGDWGSRLKLVQLPACAATDPGRAECAQPTEIESRNDSAGQRLTARVALSAGQPLMLAAAAGGGGSTGDFGATALSPSGSWAAGGHAGGFSWTHPIETPDVPGGAEPEISLGYSSQSIDGRTASTNNQSSWIGEGWDYQPGFIERRYKSCSQDMGKDANNKTKTGDLCWFADSLTVSLDGSANELVRDDKTGIWKTADDDGARVELKKGAANGDNDGEHWVLTTTDGTQYWFGLNRLPGWSTGKPETNSTLTVPVFGNHPGEPCHADTFDKSGCNQAYRWNLDYVVDPHGDAMSLWWAKDTNHYGQLGNADKPVRYDRDGYLTRIDYGQRADSLFSAKAAARVHFTTAERCLPSKDFDCTGNKLTKENAKHWPDVPFDLKCDAGTKCANKLSPSFWTTKRLTKITTEALVGDAYAKADSWELKHQFPQTDGTSPALWLASITRTGHAGGKDTSLPPVTFRGEMMDNRVDGFEGLEPFSRYRIHAVDTEHGSTIGVTYSARECSVMPGNKKLPTSPQDNGMRCYPTYWTPEWADKPLLDWFHKYVVTEIREEDNVTDALPKVTSYQYLGSPAWAYDDGELTEDKHRTWSQYRGYAKVRTYTGREGEGKRSMTEELYFRGMDGDHLPDGKRRSVQVTDSEGGTIADSPAFTGQLREQLTFLDEDSRLDSATKLTPASQVTAVRARPGTTALEARMGHPQTNEHRERQSDGSWQRTKETTTYDEYGQPSQTHDFGDLDNPDDDACTTLTYARNTDKWILELESQEKTVTGGCGASGGTTVSDTRTYYDGGKLGSAPTKGDVTSVEEMTGDGKGHQVAERTEYDVHGRPTASWDVDGNKTATAYTPAKGTIPTKTVVTNPLGHSETTHADPASGMTTAVVDTNDRRRDMEYDGLGRLVKVWDINRDKAKGQSPSAEYEYRVTKTTPSTTLTRALKDNGQYSTTVEIFDGMLRQRQSQDPGVGGGRLITDTVHNTQGLVVKSNNAYFADGDVSETLLIVGDNKVPHQTVVTYDGYGRPVKEVTRRYGDDQQTTTAEYKGANESTVFPPNGDTVKATFTDDEGRTTKLREYLNADRSKWNDTSYAYDHKGQLTKVTDPDGNNWTFEYDARGRQIKATDPDAGSTTTTYDQDDRPVTVTDARGKKVSTTYDALDRPTSLREGGPDGPKLAEWTYDSLLKGLPSAAIRHHGGKEYRSEVTGYDHAYQPTGSQTVIPDSEGKLAGTYAYEHGYTKETGLPFWTKAPAVGPLKQERIATRYNGDDLPIALGGLSVYTSNLQYSASGELLRSEAGIQGKKVYSTSFYDEHTRRLTRTVHDRDSKDTKNSRIDDTNYTYDPAGNITKIARIPGASMPDGGQPDTQCFTYDALRRMTGAWTATDACAKAPSQATVGGPQPYWHSYGYDAVGNRTELVEHDTGGDTAKDVTRTYSYPGKGKDQPRTLTKVETKGPDGTSASTYAYDAAGNMTLRQVGGNIQKLAYDTEGGLAKITEGEQTTENLYDADGERLIHRAADGSTTLYLGDTELTVDKDGKLATTRYYGHPDGAVTVRTATEGDGTGGNGRLDLQLTDHHGSGTTQIGLGQEGLPVERRLLTPFGTNRGAKPSAWAGNRSFVGGREDEHTGLTQLGAREYDPTTGRFTSVDPVIDFGIPQQMNPYAYANNAPVTESDPDGNFFPIVIGIIARVAIQAAVRAAVREAAKRAAVAAARAAAKRAAAAALKRRLAAEAAKRAAAAAARKRAAQAAAARARAAAARKLAQRVAKKAKPRTAAKSAPKRAAKYRSAPKQRPKPKAKPQARPKQTPKPKHAKPQGSRQVKQQIKHEVKQEVKEQAKEQVREAAQPQGCPTPNSFVPGTTVLMADGTHKPIEEIKTGDKVLATDPETGKAKAEPVVATIIGNGSKDLVKITVRADGDKGGEQADSGALIATDGHPFWVPDLKKWLDAGDLKPGMWLQTSSGTWVQVSAVQAWTQNATVHNLTVESTHTYHVAAGNAPVLVHNTNCSPSQQLSDRASQIHAQAGSDIARGHSTVAVVRARSPLGSVDVVAGSGNGLNRTQKGMLRRGEILADNINGTHAEQNALLFIDRMGWSPIAGGASRSVCSNVCAPLIRSSGGKISGRVYPREKGTQIRTFHW</sequence>
<dbReference type="InterPro" id="IPR022385">
    <property type="entry name" value="Rhs_assc_core"/>
</dbReference>
<feature type="region of interest" description="Disordered" evidence="1">
    <location>
        <begin position="1701"/>
        <end position="1737"/>
    </location>
</feature>
<name>A0A4Q9HWN5_STRKA</name>